<evidence type="ECO:0000256" key="2">
    <source>
        <dbReference type="ARBA" id="ARBA00023015"/>
    </source>
</evidence>
<dbReference type="PANTHER" id="PTHR43133">
    <property type="entry name" value="RNA POLYMERASE ECF-TYPE SIGMA FACTO"/>
    <property type="match status" value="1"/>
</dbReference>
<evidence type="ECO:0000256" key="1">
    <source>
        <dbReference type="ARBA" id="ARBA00010641"/>
    </source>
</evidence>
<name>A0A2T9JEI9_9CAUL</name>
<feature type="compositionally biased region" description="Low complexity" evidence="5">
    <location>
        <begin position="1"/>
        <end position="11"/>
    </location>
</feature>
<dbReference type="EMBL" id="QDKQ01000077">
    <property type="protein sequence ID" value="PVM82088.1"/>
    <property type="molecule type" value="Genomic_DNA"/>
</dbReference>
<keyword evidence="4" id="KW-0804">Transcription</keyword>
<accession>A0A2T9JEI9</accession>
<dbReference type="SUPFAM" id="SSF88659">
    <property type="entry name" value="Sigma3 and sigma4 domains of RNA polymerase sigma factors"/>
    <property type="match status" value="1"/>
</dbReference>
<dbReference type="Pfam" id="PF08281">
    <property type="entry name" value="Sigma70_r4_2"/>
    <property type="match status" value="1"/>
</dbReference>
<evidence type="ECO:0000256" key="4">
    <source>
        <dbReference type="ARBA" id="ARBA00023163"/>
    </source>
</evidence>
<dbReference type="Gene3D" id="1.10.1740.10">
    <property type="match status" value="1"/>
</dbReference>
<dbReference type="Gene3D" id="1.10.10.10">
    <property type="entry name" value="Winged helix-like DNA-binding domain superfamily/Winged helix DNA-binding domain"/>
    <property type="match status" value="1"/>
</dbReference>
<evidence type="ECO:0000256" key="3">
    <source>
        <dbReference type="ARBA" id="ARBA00023082"/>
    </source>
</evidence>
<proteinExistence type="inferred from homology"/>
<dbReference type="GO" id="GO:0003677">
    <property type="term" value="F:DNA binding"/>
    <property type="evidence" value="ECO:0007669"/>
    <property type="project" value="InterPro"/>
</dbReference>
<dbReference type="InterPro" id="IPR013249">
    <property type="entry name" value="RNA_pol_sigma70_r4_t2"/>
</dbReference>
<dbReference type="CDD" id="cd06171">
    <property type="entry name" value="Sigma70_r4"/>
    <property type="match status" value="1"/>
</dbReference>
<dbReference type="Proteomes" id="UP000245073">
    <property type="component" value="Unassembled WGS sequence"/>
</dbReference>
<dbReference type="GO" id="GO:0006352">
    <property type="term" value="P:DNA-templated transcription initiation"/>
    <property type="evidence" value="ECO:0007669"/>
    <property type="project" value="InterPro"/>
</dbReference>
<dbReference type="InterPro" id="IPR036388">
    <property type="entry name" value="WH-like_DNA-bd_sf"/>
</dbReference>
<feature type="region of interest" description="Disordered" evidence="5">
    <location>
        <begin position="1"/>
        <end position="22"/>
    </location>
</feature>
<dbReference type="SUPFAM" id="SSF88946">
    <property type="entry name" value="Sigma2 domain of RNA polymerase sigma factors"/>
    <property type="match status" value="1"/>
</dbReference>
<keyword evidence="2" id="KW-0805">Transcription regulation</keyword>
<evidence type="ECO:0000259" key="6">
    <source>
        <dbReference type="Pfam" id="PF08281"/>
    </source>
</evidence>
<feature type="domain" description="RNA polymerase sigma factor 70 region 4 type 2" evidence="6">
    <location>
        <begin position="120"/>
        <end position="167"/>
    </location>
</feature>
<dbReference type="InterPro" id="IPR039425">
    <property type="entry name" value="RNA_pol_sigma-70-like"/>
</dbReference>
<evidence type="ECO:0000256" key="5">
    <source>
        <dbReference type="SAM" id="MobiDB-lite"/>
    </source>
</evidence>
<gene>
    <name evidence="7" type="ORF">DDF67_24055</name>
</gene>
<evidence type="ECO:0000313" key="8">
    <source>
        <dbReference type="Proteomes" id="UP000245073"/>
    </source>
</evidence>
<dbReference type="InterPro" id="IPR014284">
    <property type="entry name" value="RNA_pol_sigma-70_dom"/>
</dbReference>
<keyword evidence="3" id="KW-0731">Sigma factor</keyword>
<dbReference type="GO" id="GO:0016987">
    <property type="term" value="F:sigma factor activity"/>
    <property type="evidence" value="ECO:0007669"/>
    <property type="project" value="UniProtKB-KW"/>
</dbReference>
<sequence>MFGPASVDVTSPPAPPSPSLTDSLEQLFKRHDRWFRALMRRRHGDAAADDLVHESYLRAAPYEAAGTLRHPKAMLIRIAENLASNLRRDRYHEVADDIGASTLEINSISPSQEQAVTFKQIVLALPDELREVFMLNHVEGMTYEEIAIELRIPRTTVHHRMRMALKRTSKAMRD</sequence>
<evidence type="ECO:0000313" key="7">
    <source>
        <dbReference type="EMBL" id="PVM82088.1"/>
    </source>
</evidence>
<reference evidence="7 8" key="1">
    <citation type="submission" date="2018-04" db="EMBL/GenBank/DDBJ databases">
        <title>The genome sequence of Caulobacter sp. 744.</title>
        <authorList>
            <person name="Gao J."/>
            <person name="Sun J."/>
        </authorList>
    </citation>
    <scope>NUCLEOTIDE SEQUENCE [LARGE SCALE GENOMIC DNA]</scope>
    <source>
        <strain evidence="7 8">774</strain>
    </source>
</reference>
<dbReference type="InterPro" id="IPR013324">
    <property type="entry name" value="RNA_pol_sigma_r3/r4-like"/>
</dbReference>
<comment type="similarity">
    <text evidence="1">Belongs to the sigma-70 factor family. ECF subfamily.</text>
</comment>
<dbReference type="NCBIfam" id="TIGR02937">
    <property type="entry name" value="sigma70-ECF"/>
    <property type="match status" value="1"/>
</dbReference>
<dbReference type="PANTHER" id="PTHR43133:SF63">
    <property type="entry name" value="RNA POLYMERASE SIGMA FACTOR FECI-RELATED"/>
    <property type="match status" value="1"/>
</dbReference>
<protein>
    <submittedName>
        <fullName evidence="7">RNA polymerase subunit sigma-70</fullName>
    </submittedName>
</protein>
<dbReference type="AlphaFoldDB" id="A0A2T9JEI9"/>
<dbReference type="InterPro" id="IPR013325">
    <property type="entry name" value="RNA_pol_sigma_r2"/>
</dbReference>
<keyword evidence="8" id="KW-1185">Reference proteome</keyword>
<organism evidence="7 8">
    <name type="scientific">Caulobacter endophyticus</name>
    <dbReference type="NCBI Taxonomy" id="2172652"/>
    <lineage>
        <taxon>Bacteria</taxon>
        <taxon>Pseudomonadati</taxon>
        <taxon>Pseudomonadota</taxon>
        <taxon>Alphaproteobacteria</taxon>
        <taxon>Caulobacterales</taxon>
        <taxon>Caulobacteraceae</taxon>
        <taxon>Caulobacter</taxon>
    </lineage>
</organism>
<comment type="caution">
    <text evidence="7">The sequence shown here is derived from an EMBL/GenBank/DDBJ whole genome shotgun (WGS) entry which is preliminary data.</text>
</comment>